<protein>
    <submittedName>
        <fullName evidence="1">Uncharacterized protein</fullName>
    </submittedName>
</protein>
<gene>
    <name evidence="1" type="ORF">Bealeia1_01956</name>
</gene>
<accession>A0ABZ2CBR2</accession>
<dbReference type="Proteomes" id="UP001330434">
    <property type="component" value="Plasmid pBealeia1"/>
</dbReference>
<proteinExistence type="predicted"/>
<geneLocation type="plasmid" evidence="1 2">
    <name>pBealeia1</name>
</geneLocation>
<evidence type="ECO:0000313" key="1">
    <source>
        <dbReference type="EMBL" id="WVX67739.1"/>
    </source>
</evidence>
<sequence length="140" mass="16111">MNLPLPQRLVHAPVFESFTPQRRRPHVQLRLVRPAPTPEPQVTQDSVMDLMTARVTQEIKAQEAHQARLAQDPAWQELKATLARRKAELHAQGQSVLFQDDDAEEAIRDEDDDHNDDYHQTLRENRADYYASIHLSGARS</sequence>
<name>A0ABZ2CBR2_9PROT</name>
<dbReference type="EMBL" id="CP133271">
    <property type="protein sequence ID" value="WVX67739.1"/>
    <property type="molecule type" value="Genomic_DNA"/>
</dbReference>
<reference evidence="1 2" key="1">
    <citation type="journal article" date="2024" name="Environ. Microbiol.">
        <title>Novel evolutionary insights on the interactions of the Holosporales (Alphaproteobacteria) with eukaryotic hosts from comparative genomics.</title>
        <authorList>
            <person name="Giovannini M."/>
            <person name="Petroni G."/>
            <person name="Castelli M."/>
        </authorList>
    </citation>
    <scope>NUCLEOTIDE SEQUENCE [LARGE SCALE GENOMIC DNA]</scope>
    <source>
        <strain evidence="1 2">US_Bl 15I1</strain>
    </source>
</reference>
<evidence type="ECO:0000313" key="2">
    <source>
        <dbReference type="Proteomes" id="UP001330434"/>
    </source>
</evidence>
<dbReference type="RefSeq" id="WP_331256850.1">
    <property type="nucleotide sequence ID" value="NZ_CP133271.1"/>
</dbReference>
<keyword evidence="2" id="KW-1185">Reference proteome</keyword>
<organism evidence="1 2">
    <name type="scientific">Candidatus Bealeia paramacronuclearis</name>
    <dbReference type="NCBI Taxonomy" id="1921001"/>
    <lineage>
        <taxon>Bacteria</taxon>
        <taxon>Pseudomonadati</taxon>
        <taxon>Pseudomonadota</taxon>
        <taxon>Alphaproteobacteria</taxon>
        <taxon>Holosporales</taxon>
        <taxon>Holosporaceae</taxon>
        <taxon>Candidatus Bealeia</taxon>
    </lineage>
</organism>
<keyword evidence="1" id="KW-0614">Plasmid</keyword>